<protein>
    <submittedName>
        <fullName evidence="1">Uncharacterized protein</fullName>
    </submittedName>
</protein>
<accession>A0A1Y1ZWW1</accession>
<dbReference type="EMBL" id="MCFA01000031">
    <property type="protein sequence ID" value="ORY14680.1"/>
    <property type="molecule type" value="Genomic_DNA"/>
</dbReference>
<keyword evidence="2" id="KW-1185">Reference proteome</keyword>
<proteinExistence type="predicted"/>
<dbReference type="Proteomes" id="UP000193144">
    <property type="component" value="Unassembled WGS sequence"/>
</dbReference>
<name>A0A1Y1ZWW1_9PLEO</name>
<sequence length="161" mass="17374">MRSERSSPGRVFRRANIFETSSSPSVTMALWRPQILSTPRSSINWTESLSRLASGLDAHALSASRTICLESGETFRDGARVAVGVCIPREGVWGGLPIAHGGGASCVCRLVSARPPACKVRDKQRLLSFGEGPNTHSGNFEGKERARSYWGGGEKCNRNAL</sequence>
<comment type="caution">
    <text evidence="1">The sequence shown here is derived from an EMBL/GenBank/DDBJ whole genome shotgun (WGS) entry which is preliminary data.</text>
</comment>
<evidence type="ECO:0000313" key="2">
    <source>
        <dbReference type="Proteomes" id="UP000193144"/>
    </source>
</evidence>
<gene>
    <name evidence="1" type="ORF">BCR34DRAFT_560075</name>
</gene>
<organism evidence="1 2">
    <name type="scientific">Clohesyomyces aquaticus</name>
    <dbReference type="NCBI Taxonomy" id="1231657"/>
    <lineage>
        <taxon>Eukaryota</taxon>
        <taxon>Fungi</taxon>
        <taxon>Dikarya</taxon>
        <taxon>Ascomycota</taxon>
        <taxon>Pezizomycotina</taxon>
        <taxon>Dothideomycetes</taxon>
        <taxon>Pleosporomycetidae</taxon>
        <taxon>Pleosporales</taxon>
        <taxon>Lindgomycetaceae</taxon>
        <taxon>Clohesyomyces</taxon>
    </lineage>
</organism>
<dbReference type="AlphaFoldDB" id="A0A1Y1ZWW1"/>
<evidence type="ECO:0000313" key="1">
    <source>
        <dbReference type="EMBL" id="ORY14680.1"/>
    </source>
</evidence>
<reference evidence="1 2" key="1">
    <citation type="submission" date="2016-07" db="EMBL/GenBank/DDBJ databases">
        <title>Pervasive Adenine N6-methylation of Active Genes in Fungi.</title>
        <authorList>
            <consortium name="DOE Joint Genome Institute"/>
            <person name="Mondo S.J."/>
            <person name="Dannebaum R.O."/>
            <person name="Kuo R.C."/>
            <person name="Labutti K."/>
            <person name="Haridas S."/>
            <person name="Kuo A."/>
            <person name="Salamov A."/>
            <person name="Ahrendt S.R."/>
            <person name="Lipzen A."/>
            <person name="Sullivan W."/>
            <person name="Andreopoulos W.B."/>
            <person name="Clum A."/>
            <person name="Lindquist E."/>
            <person name="Daum C."/>
            <person name="Ramamoorthy G.K."/>
            <person name="Gryganskyi A."/>
            <person name="Culley D."/>
            <person name="Magnuson J.K."/>
            <person name="James T.Y."/>
            <person name="O'Malley M.A."/>
            <person name="Stajich J.E."/>
            <person name="Spatafora J.W."/>
            <person name="Visel A."/>
            <person name="Grigoriev I.V."/>
        </authorList>
    </citation>
    <scope>NUCLEOTIDE SEQUENCE [LARGE SCALE GENOMIC DNA]</scope>
    <source>
        <strain evidence="1 2">CBS 115471</strain>
    </source>
</reference>